<feature type="compositionally biased region" description="Basic and acidic residues" evidence="1">
    <location>
        <begin position="236"/>
        <end position="252"/>
    </location>
</feature>
<name>A0A9W6ZDP1_9STRA</name>
<feature type="compositionally biased region" description="Pro residues" evidence="1">
    <location>
        <begin position="339"/>
        <end position="349"/>
    </location>
</feature>
<accession>A0A9W6ZDP1</accession>
<feature type="compositionally biased region" description="Basic and acidic residues" evidence="1">
    <location>
        <begin position="208"/>
        <end position="224"/>
    </location>
</feature>
<dbReference type="AlphaFoldDB" id="A0A9W6ZDP1"/>
<feature type="compositionally biased region" description="Gly residues" evidence="1">
    <location>
        <begin position="632"/>
        <end position="644"/>
    </location>
</feature>
<feature type="region of interest" description="Disordered" evidence="1">
    <location>
        <begin position="673"/>
        <end position="707"/>
    </location>
</feature>
<sequence length="744" mass="84181">MRSSSEIASLAVDDLMSEFLAPSPLPAKAKSKEVPRVPESVKVAESAVDDLLVEFEIDAVAQPPKSQAQCQLEFVNDDGEGQDENQNKLNVGINKGPQHETVMESGVEKLGKLEKLEKLPTKLDVKASMKVANRPQKPKTPPSKSKKVKGGRRPKYRPHPAPTSMGSSAGSGETEVTEVGGIGELGGSLLEETEVIRAPVIPAKNSRYLREREDKKKEEEDLARKAKKRIARMKREKKERELRRKMELEEQQRQMLATLEKEARLRKQQQADAERVMEEEKEARARRLQQREERVKARGRSKERDNSSNPNPNPNRRRSRDSVDSQSSRGQNRGMGGPLVPPKPKPKPPLFQRMREKADARIQAQVERKNKRALAERRKLNQAGGVDRIKNFASDYDERLAERKRKTEERLRRQKAKRQDGIGERRRRKGNGVKSGWNAGNSPESASSAVERERNRAEAGRRVMERANGNGRLTRAQRAIVHEKEQRAAKKATEIKRKRENLDRKKKYAERLRNIHNPDSQYQPKKARGRGGPSGRSAVPVETSSDIGYRNSPRVSDDGVISLPAIPVRRGASNNGVSPRGGGRALKMTEEQIRNNRFREAKIKANEQQKAVRRRKQEREEERRRRREEGRNGGGGGGGGGGGLTEEAVKVYEREERRMEEMRMRTSAIALRRQQMDNGMGGRMDNGGMGGTPRGGGRRPVSREEEEWLERVAVEDERETEQMASMYRKSKLAERFKAMQQGLA</sequence>
<protein>
    <submittedName>
        <fullName evidence="2">Uncharacterized protein</fullName>
    </submittedName>
</protein>
<feature type="compositionally biased region" description="Basic residues" evidence="1">
    <location>
        <begin position="144"/>
        <end position="158"/>
    </location>
</feature>
<feature type="compositionally biased region" description="Basic and acidic residues" evidence="1">
    <location>
        <begin position="118"/>
        <end position="127"/>
    </location>
</feature>
<proteinExistence type="predicted"/>
<feature type="compositionally biased region" description="Low complexity" evidence="1">
    <location>
        <begin position="170"/>
        <end position="179"/>
    </location>
</feature>
<feature type="region of interest" description="Disordered" evidence="1">
    <location>
        <begin position="203"/>
        <end position="648"/>
    </location>
</feature>
<feature type="compositionally biased region" description="Basic residues" evidence="1">
    <location>
        <begin position="225"/>
        <end position="235"/>
    </location>
</feature>
<evidence type="ECO:0000313" key="3">
    <source>
        <dbReference type="Proteomes" id="UP001165122"/>
    </source>
</evidence>
<feature type="region of interest" description="Disordered" evidence="1">
    <location>
        <begin position="118"/>
        <end position="179"/>
    </location>
</feature>
<keyword evidence="3" id="KW-1185">Reference proteome</keyword>
<feature type="compositionally biased region" description="Basic and acidic residues" evidence="1">
    <location>
        <begin position="396"/>
        <end position="424"/>
    </location>
</feature>
<evidence type="ECO:0000313" key="2">
    <source>
        <dbReference type="EMBL" id="GMH49193.1"/>
    </source>
</evidence>
<feature type="compositionally biased region" description="Gly residues" evidence="1">
    <location>
        <begin position="679"/>
        <end position="695"/>
    </location>
</feature>
<gene>
    <name evidence="2" type="ORF">TrLO_g9959</name>
</gene>
<feature type="compositionally biased region" description="Basic and acidic residues" evidence="1">
    <location>
        <begin position="617"/>
        <end position="631"/>
    </location>
</feature>
<dbReference type="OrthoDB" id="10671494at2759"/>
<comment type="caution">
    <text evidence="2">The sequence shown here is derived from an EMBL/GenBank/DDBJ whole genome shotgun (WGS) entry which is preliminary data.</text>
</comment>
<dbReference type="Proteomes" id="UP001165122">
    <property type="component" value="Unassembled WGS sequence"/>
</dbReference>
<feature type="compositionally biased region" description="Basic and acidic residues" evidence="1">
    <location>
        <begin position="480"/>
        <end position="513"/>
    </location>
</feature>
<feature type="compositionally biased region" description="Basic and acidic residues" evidence="1">
    <location>
        <begin position="272"/>
        <end position="306"/>
    </location>
</feature>
<dbReference type="EMBL" id="BRXW01000380">
    <property type="protein sequence ID" value="GMH49193.1"/>
    <property type="molecule type" value="Genomic_DNA"/>
</dbReference>
<reference evidence="3" key="1">
    <citation type="journal article" date="2023" name="Commun. Biol.">
        <title>Genome analysis of Parmales, the sister group of diatoms, reveals the evolutionary specialization of diatoms from phago-mixotrophs to photoautotrophs.</title>
        <authorList>
            <person name="Ban H."/>
            <person name="Sato S."/>
            <person name="Yoshikawa S."/>
            <person name="Yamada K."/>
            <person name="Nakamura Y."/>
            <person name="Ichinomiya M."/>
            <person name="Sato N."/>
            <person name="Blanc-Mathieu R."/>
            <person name="Endo H."/>
            <person name="Kuwata A."/>
            <person name="Ogata H."/>
        </authorList>
    </citation>
    <scope>NUCLEOTIDE SEQUENCE [LARGE SCALE GENOMIC DNA]</scope>
    <source>
        <strain evidence="3">NIES 3700</strain>
    </source>
</reference>
<feature type="region of interest" description="Disordered" evidence="1">
    <location>
        <begin position="77"/>
        <end position="99"/>
    </location>
</feature>
<organism evidence="2 3">
    <name type="scientific">Triparma laevis f. longispina</name>
    <dbReference type="NCBI Taxonomy" id="1714387"/>
    <lineage>
        <taxon>Eukaryota</taxon>
        <taxon>Sar</taxon>
        <taxon>Stramenopiles</taxon>
        <taxon>Ochrophyta</taxon>
        <taxon>Bolidophyceae</taxon>
        <taxon>Parmales</taxon>
        <taxon>Triparmaceae</taxon>
        <taxon>Triparma</taxon>
    </lineage>
</organism>
<evidence type="ECO:0000256" key="1">
    <source>
        <dbReference type="SAM" id="MobiDB-lite"/>
    </source>
</evidence>
<feature type="compositionally biased region" description="Basic and acidic residues" evidence="1">
    <location>
        <begin position="450"/>
        <end position="465"/>
    </location>
</feature>
<feature type="compositionally biased region" description="Basic and acidic residues" evidence="1">
    <location>
        <begin position="587"/>
        <end position="607"/>
    </location>
</feature>